<gene>
    <name evidence="5" type="ORF">MNB_SM-7-238</name>
</gene>
<dbReference type="EC" id="4.2.1.-" evidence="5"/>
<dbReference type="InterPro" id="IPR011760">
    <property type="entry name" value="PsdUridine_synth_TruD_insert"/>
</dbReference>
<evidence type="ECO:0000313" key="5">
    <source>
        <dbReference type="EMBL" id="SFV50851.1"/>
    </source>
</evidence>
<dbReference type="PROSITE" id="PS50984">
    <property type="entry name" value="TRUD"/>
    <property type="match status" value="1"/>
</dbReference>
<dbReference type="GO" id="GO:0009982">
    <property type="term" value="F:pseudouridine synthase activity"/>
    <property type="evidence" value="ECO:0007669"/>
    <property type="project" value="InterPro"/>
</dbReference>
<dbReference type="EMBL" id="FPHB01000012">
    <property type="protein sequence ID" value="SFV50851.1"/>
    <property type="molecule type" value="Genomic_DNA"/>
</dbReference>
<organism evidence="5">
    <name type="scientific">hydrothermal vent metagenome</name>
    <dbReference type="NCBI Taxonomy" id="652676"/>
    <lineage>
        <taxon>unclassified sequences</taxon>
        <taxon>metagenomes</taxon>
        <taxon>ecological metagenomes</taxon>
    </lineage>
</organism>
<dbReference type="InterPro" id="IPR050170">
    <property type="entry name" value="TruD_pseudoU_synthase"/>
</dbReference>
<dbReference type="InterPro" id="IPR001656">
    <property type="entry name" value="PsdUridine_synth_TruD"/>
</dbReference>
<dbReference type="AlphaFoldDB" id="A0A1W1BB98"/>
<feature type="domain" description="TRUD" evidence="4">
    <location>
        <begin position="149"/>
        <end position="305"/>
    </location>
</feature>
<sequence length="330" mass="38268">MRLYLHPSNIEFDFAQSKEDFIVDEVPNREFVGRGKYLILHVQKQEMTTWDMVAVFSRFLNIEANEIGYAGLKDKHATTTQYISVDARYIAALKKFRHKSIKILEMIKDTKSIRMGDLAGNRFRINLYNVDNIKAGKIEKIANKIQKDGLVNYFGYQRFGKDGDALTQAKEMLSGERFVKDAKVKNFLISVYQSHLFNKWLKKRVEISQDGKFKLLKGDLFMTLHEEKLFTPKELPLQDFLAHKVTPTGLLPGRGAYRAREKAREIEREFDDEFLPYKGYRRAAIVWPKEFSLKLFSKEKRVQLAFKLPKGAYATSFIEALKGKELSAVS</sequence>
<keyword evidence="3" id="KW-0413">Isomerase</keyword>
<dbReference type="Gene3D" id="3.30.2340.10">
    <property type="entry name" value="TruD, insertion domain"/>
    <property type="match status" value="1"/>
</dbReference>
<dbReference type="InterPro" id="IPR020119">
    <property type="entry name" value="PsdUridine_synth_TruD_CS"/>
</dbReference>
<accession>A0A1W1BB98</accession>
<dbReference type="InterPro" id="IPR042214">
    <property type="entry name" value="TruD_catalytic"/>
</dbReference>
<dbReference type="PROSITE" id="PS01268">
    <property type="entry name" value="UPF0024"/>
    <property type="match status" value="1"/>
</dbReference>
<evidence type="ECO:0000256" key="1">
    <source>
        <dbReference type="ARBA" id="ARBA00007953"/>
    </source>
</evidence>
<dbReference type="GO" id="GO:0005829">
    <property type="term" value="C:cytosol"/>
    <property type="evidence" value="ECO:0007669"/>
    <property type="project" value="TreeGrafter"/>
</dbReference>
<evidence type="ECO:0000259" key="4">
    <source>
        <dbReference type="PROSITE" id="PS50984"/>
    </source>
</evidence>
<protein>
    <submittedName>
        <fullName evidence="5">tRNA pseudouridine 13 synthase</fullName>
        <ecNumber evidence="5">4.2.1.-</ecNumber>
    </submittedName>
</protein>
<dbReference type="Pfam" id="PF01142">
    <property type="entry name" value="TruD"/>
    <property type="match status" value="2"/>
</dbReference>
<dbReference type="GO" id="GO:0008033">
    <property type="term" value="P:tRNA processing"/>
    <property type="evidence" value="ECO:0007669"/>
    <property type="project" value="UniProtKB-KW"/>
</dbReference>
<evidence type="ECO:0000256" key="2">
    <source>
        <dbReference type="ARBA" id="ARBA00022694"/>
    </source>
</evidence>
<keyword evidence="5" id="KW-0456">Lyase</keyword>
<dbReference type="PANTHER" id="PTHR47811">
    <property type="entry name" value="TRNA PSEUDOURIDINE SYNTHASE D"/>
    <property type="match status" value="1"/>
</dbReference>
<dbReference type="InterPro" id="IPR020103">
    <property type="entry name" value="PsdUridine_synth_cat_dom_sf"/>
</dbReference>
<dbReference type="Gene3D" id="3.30.2350.20">
    <property type="entry name" value="TruD, catalytic domain"/>
    <property type="match status" value="1"/>
</dbReference>
<reference evidence="5" key="1">
    <citation type="submission" date="2016-10" db="EMBL/GenBank/DDBJ databases">
        <authorList>
            <person name="de Groot N.N."/>
        </authorList>
    </citation>
    <scope>NUCLEOTIDE SEQUENCE</scope>
</reference>
<comment type="similarity">
    <text evidence="1">Belongs to the pseudouridine synthase TruD family.</text>
</comment>
<dbReference type="SUPFAM" id="SSF55120">
    <property type="entry name" value="Pseudouridine synthase"/>
    <property type="match status" value="1"/>
</dbReference>
<dbReference type="InterPro" id="IPR043165">
    <property type="entry name" value="TruD_insert_sf"/>
</dbReference>
<proteinExistence type="inferred from homology"/>
<dbReference type="PANTHER" id="PTHR47811:SF1">
    <property type="entry name" value="TRNA PSEUDOURIDINE SYNTHASE D"/>
    <property type="match status" value="1"/>
</dbReference>
<name>A0A1W1BB98_9ZZZZ</name>
<evidence type="ECO:0000256" key="3">
    <source>
        <dbReference type="ARBA" id="ARBA00023235"/>
    </source>
</evidence>
<dbReference type="HAMAP" id="MF_01082">
    <property type="entry name" value="TruD"/>
    <property type="match status" value="1"/>
</dbReference>
<dbReference type="GO" id="GO:0001522">
    <property type="term" value="P:pseudouridine synthesis"/>
    <property type="evidence" value="ECO:0007669"/>
    <property type="project" value="InterPro"/>
</dbReference>
<dbReference type="GO" id="GO:0003723">
    <property type="term" value="F:RNA binding"/>
    <property type="evidence" value="ECO:0007669"/>
    <property type="project" value="InterPro"/>
</dbReference>
<keyword evidence="2" id="KW-0819">tRNA processing</keyword>
<dbReference type="GO" id="GO:0016829">
    <property type="term" value="F:lyase activity"/>
    <property type="evidence" value="ECO:0007669"/>
    <property type="project" value="UniProtKB-KW"/>
</dbReference>